<accession>S3I8M0</accession>
<protein>
    <recommendedName>
        <fullName evidence="8 18">3-dehydroquinate synthase</fullName>
        <shortName evidence="18">DHQS</shortName>
        <ecNumber evidence="7 18">4.2.3.4</ecNumber>
    </recommendedName>
</protein>
<dbReference type="FunFam" id="3.40.50.1970:FF:000001">
    <property type="entry name" value="3-dehydroquinate synthase"/>
    <property type="match status" value="1"/>
</dbReference>
<dbReference type="Pfam" id="PF01761">
    <property type="entry name" value="DHQ_synthase"/>
    <property type="match status" value="1"/>
</dbReference>
<dbReference type="EC" id="4.2.3.4" evidence="7 18"/>
<dbReference type="EMBL" id="AEYE02000029">
    <property type="protein sequence ID" value="EPE95678.1"/>
    <property type="molecule type" value="Genomic_DNA"/>
</dbReference>
<comment type="function">
    <text evidence="3 18">Catalyzes the conversion of 3-deoxy-D-arabino-heptulosonate 7-phosphate (DAHP) to dehydroquinate (DHQ).</text>
</comment>
<evidence type="ECO:0000256" key="10">
    <source>
        <dbReference type="ARBA" id="ARBA00022605"/>
    </source>
</evidence>
<dbReference type="Proteomes" id="UP000014411">
    <property type="component" value="Unassembled WGS sequence"/>
</dbReference>
<feature type="binding site" evidence="18">
    <location>
        <position position="253"/>
    </location>
    <ligand>
        <name>Zn(2+)</name>
        <dbReference type="ChEBI" id="CHEBI:29105"/>
    </ligand>
</feature>
<feature type="domain" description="3-dehydroquinate synthase C-terminal" evidence="20">
    <location>
        <begin position="188"/>
        <end position="337"/>
    </location>
</feature>
<keyword evidence="11 18" id="KW-0479">Metal-binding</keyword>
<dbReference type="GO" id="GO:0003856">
    <property type="term" value="F:3-dehydroquinate synthase activity"/>
    <property type="evidence" value="ECO:0007669"/>
    <property type="project" value="UniProtKB-UniRule"/>
</dbReference>
<keyword evidence="22" id="KW-1185">Reference proteome</keyword>
<evidence type="ECO:0000256" key="9">
    <source>
        <dbReference type="ARBA" id="ARBA00022490"/>
    </source>
</evidence>
<comment type="pathway">
    <text evidence="5 18">Metabolic intermediate biosynthesis; chorismate biosynthesis; chorismate from D-erythrose 4-phosphate and phosphoenolpyruvate: step 2/7.</text>
</comment>
<feature type="binding site" evidence="18">
    <location>
        <position position="158"/>
    </location>
    <ligand>
        <name>NAD(+)</name>
        <dbReference type="ChEBI" id="CHEBI:57540"/>
    </ligand>
</feature>
<evidence type="ECO:0000256" key="3">
    <source>
        <dbReference type="ARBA" id="ARBA00003485"/>
    </source>
</evidence>
<dbReference type="HAMAP" id="MF_00110">
    <property type="entry name" value="DHQ_synthase"/>
    <property type="match status" value="1"/>
</dbReference>
<evidence type="ECO:0000256" key="7">
    <source>
        <dbReference type="ARBA" id="ARBA00013031"/>
    </source>
</evidence>
<dbReference type="PANTHER" id="PTHR43622:SF7">
    <property type="entry name" value="3-DEHYDROQUINATE SYNTHASE, CHLOROPLASTIC"/>
    <property type="match status" value="1"/>
</dbReference>
<comment type="cofactor">
    <cofactor evidence="2 18">
        <name>NAD(+)</name>
        <dbReference type="ChEBI" id="CHEBI:57540"/>
    </cofactor>
</comment>
<keyword evidence="17 18" id="KW-0170">Cobalt</keyword>
<dbReference type="AlphaFoldDB" id="S3I8M0"/>
<keyword evidence="14 18" id="KW-0520">NAD</keyword>
<dbReference type="PIRSF" id="PIRSF001455">
    <property type="entry name" value="DHQ_synth"/>
    <property type="match status" value="1"/>
</dbReference>
<evidence type="ECO:0000256" key="5">
    <source>
        <dbReference type="ARBA" id="ARBA00004661"/>
    </source>
</evidence>
<dbReference type="GO" id="GO:0000166">
    <property type="term" value="F:nucleotide binding"/>
    <property type="evidence" value="ECO:0007669"/>
    <property type="project" value="UniProtKB-KW"/>
</dbReference>
<dbReference type="InterPro" id="IPR030960">
    <property type="entry name" value="DHQS/DOIS_N"/>
</dbReference>
<dbReference type="InterPro" id="IPR056179">
    <property type="entry name" value="DHQS_C"/>
</dbReference>
<dbReference type="InterPro" id="IPR016037">
    <property type="entry name" value="DHQ_synth_AroB"/>
</dbReference>
<evidence type="ECO:0000256" key="16">
    <source>
        <dbReference type="ARBA" id="ARBA00023239"/>
    </source>
</evidence>
<gene>
    <name evidence="18 21" type="primary">aroB</name>
    <name evidence="21" type="ORF">RGCCGE502_22540</name>
</gene>
<dbReference type="CDD" id="cd08195">
    <property type="entry name" value="DHQS"/>
    <property type="match status" value="1"/>
</dbReference>
<dbReference type="STRING" id="990285.RGCCGE502_22540"/>
<keyword evidence="9 18" id="KW-0963">Cytoplasm</keyword>
<evidence type="ECO:0000259" key="20">
    <source>
        <dbReference type="Pfam" id="PF24621"/>
    </source>
</evidence>
<comment type="similarity">
    <text evidence="6 18">Belongs to the sugar phosphate cyclases superfamily. Dehydroquinate synthase family.</text>
</comment>
<comment type="caution">
    <text evidence="21">The sequence shown here is derived from an EMBL/GenBank/DDBJ whole genome shotgun (WGS) entry which is preliminary data.</text>
</comment>
<evidence type="ECO:0000313" key="22">
    <source>
        <dbReference type="Proteomes" id="UP000014411"/>
    </source>
</evidence>
<dbReference type="Pfam" id="PF24621">
    <property type="entry name" value="DHQS_C"/>
    <property type="match status" value="1"/>
</dbReference>
<evidence type="ECO:0000256" key="11">
    <source>
        <dbReference type="ARBA" id="ARBA00022723"/>
    </source>
</evidence>
<evidence type="ECO:0000256" key="18">
    <source>
        <dbReference type="HAMAP-Rule" id="MF_00110"/>
    </source>
</evidence>
<evidence type="ECO:0000256" key="14">
    <source>
        <dbReference type="ARBA" id="ARBA00023027"/>
    </source>
</evidence>
<dbReference type="InterPro" id="IPR050071">
    <property type="entry name" value="Dehydroquinate_synthase"/>
</dbReference>
<dbReference type="GO" id="GO:0009423">
    <property type="term" value="P:chorismate biosynthetic process"/>
    <property type="evidence" value="ECO:0007669"/>
    <property type="project" value="UniProtKB-UniRule"/>
</dbReference>
<comment type="caution">
    <text evidence="18">Lacks conserved residue(s) required for the propagation of feature annotation.</text>
</comment>
<comment type="subcellular location">
    <subcellularLocation>
        <location evidence="4 18">Cytoplasm</location>
    </subcellularLocation>
</comment>
<dbReference type="Gene3D" id="1.20.1090.10">
    <property type="entry name" value="Dehydroquinate synthase-like - alpha domain"/>
    <property type="match status" value="1"/>
</dbReference>
<evidence type="ECO:0000313" key="21">
    <source>
        <dbReference type="EMBL" id="EPE95678.1"/>
    </source>
</evidence>
<dbReference type="GO" id="GO:0009073">
    <property type="term" value="P:aromatic amino acid family biosynthetic process"/>
    <property type="evidence" value="ECO:0007669"/>
    <property type="project" value="UniProtKB-KW"/>
</dbReference>
<evidence type="ECO:0000256" key="2">
    <source>
        <dbReference type="ARBA" id="ARBA00001911"/>
    </source>
</evidence>
<keyword evidence="13 18" id="KW-0862">Zinc</keyword>
<comment type="cofactor">
    <cofactor evidence="18">
        <name>Co(2+)</name>
        <dbReference type="ChEBI" id="CHEBI:48828"/>
    </cofactor>
    <cofactor evidence="18">
        <name>Zn(2+)</name>
        <dbReference type="ChEBI" id="CHEBI:29105"/>
    </cofactor>
    <text evidence="18">Binds 1 divalent metal cation per subunit. Can use either Co(2+) or Zn(2+).</text>
</comment>
<dbReference type="RefSeq" id="WP_016556460.1">
    <property type="nucleotide sequence ID" value="NZ_AEYE02000029.1"/>
</dbReference>
<dbReference type="GO" id="GO:0046872">
    <property type="term" value="F:metal ion binding"/>
    <property type="evidence" value="ECO:0007669"/>
    <property type="project" value="UniProtKB-KW"/>
</dbReference>
<evidence type="ECO:0000256" key="13">
    <source>
        <dbReference type="ARBA" id="ARBA00022833"/>
    </source>
</evidence>
<keyword evidence="12 18" id="KW-0547">Nucleotide-binding</keyword>
<feature type="binding site" evidence="18">
    <location>
        <begin position="112"/>
        <end position="116"/>
    </location>
    <ligand>
        <name>NAD(+)</name>
        <dbReference type="ChEBI" id="CHEBI:57540"/>
    </ligand>
</feature>
<dbReference type="UniPathway" id="UPA00053">
    <property type="reaction ID" value="UER00085"/>
</dbReference>
<evidence type="ECO:0000256" key="17">
    <source>
        <dbReference type="ARBA" id="ARBA00023285"/>
    </source>
</evidence>
<feature type="binding site" evidence="18">
    <location>
        <position position="191"/>
    </location>
    <ligand>
        <name>Zn(2+)</name>
        <dbReference type="ChEBI" id="CHEBI:29105"/>
    </ligand>
</feature>
<keyword evidence="10 18" id="KW-0028">Amino-acid biosynthesis</keyword>
<dbReference type="GO" id="GO:0008652">
    <property type="term" value="P:amino acid biosynthetic process"/>
    <property type="evidence" value="ECO:0007669"/>
    <property type="project" value="UniProtKB-KW"/>
</dbReference>
<evidence type="ECO:0000256" key="4">
    <source>
        <dbReference type="ARBA" id="ARBA00004496"/>
    </source>
</evidence>
<feature type="binding site" evidence="18">
    <location>
        <position position="272"/>
    </location>
    <ligand>
        <name>Zn(2+)</name>
        <dbReference type="ChEBI" id="CHEBI:29105"/>
    </ligand>
</feature>
<reference evidence="21 22" key="1">
    <citation type="journal article" date="2012" name="J. Bacteriol.">
        <title>Genome sequence of Rhizobium grahamii CCGE502, a broad-host-range symbiont with low nodulation competitiveness in Phaseolus vulgaris.</title>
        <authorList>
            <person name="Althabegoiti M.J."/>
            <person name="Lozano L."/>
            <person name="Torres-Tejerizo G."/>
            <person name="Ormeno-Orrillo E."/>
            <person name="Rogel M.A."/>
            <person name="Gonzalez V."/>
            <person name="Martinez-Romero E."/>
        </authorList>
    </citation>
    <scope>NUCLEOTIDE SEQUENCE [LARGE SCALE GENOMIC DNA]</scope>
    <source>
        <strain evidence="21 22">CCGE 502</strain>
    </source>
</reference>
<name>S3I8M0_9HYPH</name>
<dbReference type="eggNOG" id="COG0337">
    <property type="taxonomic scope" value="Bacteria"/>
</dbReference>
<evidence type="ECO:0000256" key="15">
    <source>
        <dbReference type="ARBA" id="ARBA00023141"/>
    </source>
</evidence>
<organism evidence="21 22">
    <name type="scientific">Rhizobium grahamii CCGE 502</name>
    <dbReference type="NCBI Taxonomy" id="990285"/>
    <lineage>
        <taxon>Bacteria</taxon>
        <taxon>Pseudomonadati</taxon>
        <taxon>Pseudomonadota</taxon>
        <taxon>Alphaproteobacteria</taxon>
        <taxon>Hyphomicrobiales</taxon>
        <taxon>Rhizobiaceae</taxon>
        <taxon>Rhizobium/Agrobacterium group</taxon>
        <taxon>Rhizobium</taxon>
    </lineage>
</organism>
<dbReference type="SUPFAM" id="SSF56796">
    <property type="entry name" value="Dehydroquinate synthase-like"/>
    <property type="match status" value="1"/>
</dbReference>
<dbReference type="GO" id="GO:0005737">
    <property type="term" value="C:cytoplasm"/>
    <property type="evidence" value="ECO:0007669"/>
    <property type="project" value="UniProtKB-SubCell"/>
</dbReference>
<feature type="domain" description="3-dehydroquinate synthase N-terminal" evidence="19">
    <location>
        <begin position="74"/>
        <end position="186"/>
    </location>
</feature>
<evidence type="ECO:0000256" key="1">
    <source>
        <dbReference type="ARBA" id="ARBA00001393"/>
    </source>
</evidence>
<sequence length="374" mass="39724">MNAIASERKVHVPLGERAYDILIGPGLIARAGAEIASRLKGRKAAIVTDEHVAPLYLDVLVQSLEAAGIASATLVLPAGEKTKSFEHLMTVCDKVLEARIERNDYVIALGGGVIGDLTGFAAGIVRRGVRFVQVPTSLLSQVDSSVGGKTGINSRHGKNLIGVFHQPDLVLADTDVLNSLSAREFRAGYAEVAKYGLIDKPDFFAWLEANWQAVFAGGAARIEAIATSCQAKADVVVADERETGQRALLNLGHTFGHALEAATAYDSARLVHGEGVSIGMVLAHEFSARMNLASPDDARRVETHLKAVGLPTRMAEIPGALPPADVLMDAIAQDKKVKGGKLTFILTRGIGQSFVADDVPASEVLSFLKEKHPQ</sequence>
<dbReference type="HOGENOM" id="CLU_001201_0_2_5"/>
<evidence type="ECO:0000256" key="12">
    <source>
        <dbReference type="ARBA" id="ARBA00022741"/>
    </source>
</evidence>
<comment type="catalytic activity">
    <reaction evidence="1 18">
        <text>7-phospho-2-dehydro-3-deoxy-D-arabino-heptonate = 3-dehydroquinate + phosphate</text>
        <dbReference type="Rhea" id="RHEA:21968"/>
        <dbReference type="ChEBI" id="CHEBI:32364"/>
        <dbReference type="ChEBI" id="CHEBI:43474"/>
        <dbReference type="ChEBI" id="CHEBI:58394"/>
        <dbReference type="EC" id="4.2.3.4"/>
    </reaction>
</comment>
<dbReference type="NCBIfam" id="TIGR01357">
    <property type="entry name" value="aroB"/>
    <property type="match status" value="1"/>
</dbReference>
<feature type="binding site" evidence="18">
    <location>
        <position position="149"/>
    </location>
    <ligand>
        <name>NAD(+)</name>
        <dbReference type="ChEBI" id="CHEBI:57540"/>
    </ligand>
</feature>
<evidence type="ECO:0000259" key="19">
    <source>
        <dbReference type="Pfam" id="PF01761"/>
    </source>
</evidence>
<evidence type="ECO:0000256" key="8">
    <source>
        <dbReference type="ARBA" id="ARBA00017684"/>
    </source>
</evidence>
<proteinExistence type="inferred from homology"/>
<dbReference type="InterPro" id="IPR030963">
    <property type="entry name" value="DHQ_synth_fam"/>
</dbReference>
<dbReference type="PANTHER" id="PTHR43622">
    <property type="entry name" value="3-DEHYDROQUINATE SYNTHASE"/>
    <property type="match status" value="1"/>
</dbReference>
<feature type="binding site" evidence="18">
    <location>
        <begin position="136"/>
        <end position="137"/>
    </location>
    <ligand>
        <name>NAD(+)</name>
        <dbReference type="ChEBI" id="CHEBI:57540"/>
    </ligand>
</feature>
<dbReference type="Gene3D" id="3.40.50.1970">
    <property type="match status" value="1"/>
</dbReference>
<evidence type="ECO:0000256" key="6">
    <source>
        <dbReference type="ARBA" id="ARBA00005412"/>
    </source>
</evidence>
<keyword evidence="15 18" id="KW-0057">Aromatic amino acid biosynthesis</keyword>
<keyword evidence="16 18" id="KW-0456">Lyase</keyword>